<evidence type="ECO:0000313" key="1">
    <source>
        <dbReference type="EMBL" id="CAG8628649.1"/>
    </source>
</evidence>
<gene>
    <name evidence="1" type="ORF">SPELUC_LOCUS8141</name>
</gene>
<dbReference type="Proteomes" id="UP000789366">
    <property type="component" value="Unassembled WGS sequence"/>
</dbReference>
<name>A0ACA9N2Y5_9GLOM</name>
<feature type="non-terminal residue" evidence="1">
    <location>
        <position position="1"/>
    </location>
</feature>
<reference evidence="1" key="1">
    <citation type="submission" date="2021-06" db="EMBL/GenBank/DDBJ databases">
        <authorList>
            <person name="Kallberg Y."/>
            <person name="Tangrot J."/>
            <person name="Rosling A."/>
        </authorList>
    </citation>
    <scope>NUCLEOTIDE SEQUENCE</scope>
    <source>
        <strain evidence="1">28 12/20/2015</strain>
    </source>
</reference>
<comment type="caution">
    <text evidence="1">The sequence shown here is derived from an EMBL/GenBank/DDBJ whole genome shotgun (WGS) entry which is preliminary data.</text>
</comment>
<dbReference type="EMBL" id="CAJVPW010011752">
    <property type="protein sequence ID" value="CAG8628649.1"/>
    <property type="molecule type" value="Genomic_DNA"/>
</dbReference>
<proteinExistence type="predicted"/>
<keyword evidence="2" id="KW-1185">Reference proteome</keyword>
<organism evidence="1 2">
    <name type="scientific">Cetraspora pellucida</name>
    <dbReference type="NCBI Taxonomy" id="1433469"/>
    <lineage>
        <taxon>Eukaryota</taxon>
        <taxon>Fungi</taxon>
        <taxon>Fungi incertae sedis</taxon>
        <taxon>Mucoromycota</taxon>
        <taxon>Glomeromycotina</taxon>
        <taxon>Glomeromycetes</taxon>
        <taxon>Diversisporales</taxon>
        <taxon>Gigasporaceae</taxon>
        <taxon>Cetraspora</taxon>
    </lineage>
</organism>
<sequence>KLKRKTATMLRVMRQATQTRSKCLLMSSPRQRITQIVKRFASNEKAAKPTPTMHNIDSKKISEVTESKASNQTQEVATPTQKKKFKFGKFLFQITLLGGITYGGAVYFSLNNDKFRDYFTEHIYGAKQVVEYTEDLQRQGVFYDMKKKVKQISYKYIGLPKPSEDSISPSNKISEWSNKENPIIRKLFGTLNELDTFMINHNVKNPGKKILSRAKDELNELSKNIDQLKAEDQDLLQKKITEQQEEFDQIITNKEIELTQKFGQEYQEQLNSELSHQASKYKEELENELVRQAVDMQRRWVKDVMIMVEKERSGRLARLDYINKRLKTLERFCVDNTDNLDASIKVHRLWCALKSLQNVIEQPHRTPFIDLIVAMRRFFSTDEVVSAVLSTIDDSVAINGVDSISDLSKRFNAVREEVRRASLVPEDGGVLSHLSSLVLSKILFRKHGLVDGNDVEAILARVQYYLNKNDLDTATRELNQLKGWPKKLANDWITSARNHLEIKQAIENPQILKCYAYLQQPARTDAKCPSPETTSLSPRSSPYGESSDDNTLDSNYEDYEETS</sequence>
<accession>A0ACA9N2Y5</accession>
<evidence type="ECO:0000313" key="2">
    <source>
        <dbReference type="Proteomes" id="UP000789366"/>
    </source>
</evidence>
<protein>
    <submittedName>
        <fullName evidence="1">968_t:CDS:1</fullName>
    </submittedName>
</protein>